<name>A0A7V4WUX2_CALAY</name>
<reference evidence="1" key="1">
    <citation type="journal article" date="2020" name="mSystems">
        <title>Genome- and Community-Level Interaction Insights into Carbon Utilization and Element Cycling Functions of Hydrothermarchaeota in Hydrothermal Sediment.</title>
        <authorList>
            <person name="Zhou Z."/>
            <person name="Liu Y."/>
            <person name="Xu W."/>
            <person name="Pan J."/>
            <person name="Luo Z.H."/>
            <person name="Li M."/>
        </authorList>
    </citation>
    <scope>NUCLEOTIDE SEQUENCE [LARGE SCALE GENOMIC DNA]</scope>
    <source>
        <strain evidence="1">HyVt-577</strain>
    </source>
</reference>
<dbReference type="AlphaFoldDB" id="A0A7V4WUX2"/>
<dbReference type="Proteomes" id="UP000885779">
    <property type="component" value="Unassembled WGS sequence"/>
</dbReference>
<accession>A0A7V4WUX2</accession>
<comment type="caution">
    <text evidence="1">The sequence shown here is derived from an EMBL/GenBank/DDBJ whole genome shotgun (WGS) entry which is preliminary data.</text>
</comment>
<dbReference type="EMBL" id="DRQG01000031">
    <property type="protein sequence ID" value="HGY54766.1"/>
    <property type="molecule type" value="Genomic_DNA"/>
</dbReference>
<evidence type="ECO:0000313" key="1">
    <source>
        <dbReference type="EMBL" id="HGY54766.1"/>
    </source>
</evidence>
<proteinExistence type="predicted"/>
<organism evidence="1">
    <name type="scientific">Caldithrix abyssi</name>
    <dbReference type="NCBI Taxonomy" id="187145"/>
    <lineage>
        <taxon>Bacteria</taxon>
        <taxon>Pseudomonadati</taxon>
        <taxon>Calditrichota</taxon>
        <taxon>Calditrichia</taxon>
        <taxon>Calditrichales</taxon>
        <taxon>Calditrichaceae</taxon>
        <taxon>Caldithrix</taxon>
    </lineage>
</organism>
<sequence>MSIRKLLEEKENQLSRHGYMEFGAEELDNLNTIDLKHILDVFKGHALMKLPASEIRFFEWLKEADPSVWDDLWADAEDEAYLVSVNFLSHFVGRNLGFPICDLVDEPNYWFSPRHIKPKGREELDEIFVKVEQGVKLNLAEYFLYSLHAGSFDIWHFCYKHQLNIADVKAIVEDLVFRGLLVHLTQRDDLVKYLDFE</sequence>
<protein>
    <submittedName>
        <fullName evidence="1">Uncharacterized protein</fullName>
    </submittedName>
</protein>
<gene>
    <name evidence="1" type="ORF">ENK44_03600</name>
</gene>